<dbReference type="CDD" id="cd02440">
    <property type="entry name" value="AdoMet_MTases"/>
    <property type="match status" value="1"/>
</dbReference>
<dbReference type="InterPro" id="IPR029063">
    <property type="entry name" value="SAM-dependent_MTases_sf"/>
</dbReference>
<keyword evidence="2" id="KW-0808">Transferase</keyword>
<dbReference type="GO" id="GO:0008757">
    <property type="term" value="F:S-adenosylmethionine-dependent methyltransferase activity"/>
    <property type="evidence" value="ECO:0007669"/>
    <property type="project" value="InterPro"/>
</dbReference>
<accession>A0AAD7C803</accession>
<evidence type="ECO:0000313" key="3">
    <source>
        <dbReference type="Proteomes" id="UP001221142"/>
    </source>
</evidence>
<sequence length="252" mass="27841">MKPDFAKFSTEDKAKMEEITGIPAKAMIEQAGLLPTLPQNAVVLDNACGSGLVASLLFDAAGKDAVRVVCSDLEEYMVKSAAERIEKNGWNAEVKVADAQALPFADNHFTHVLMNFAIQMIPDKELAFKESLRVLKQGGKLGFTVWTEPGWLESMKAGVPSYVPPPMFFGPLVSPESVKNILTSVGFTAVDVQSIVFQHTDDMGKFVEYMKRLFGEMLAGEKGEGWERYMKERYGEGDFTLTWKADIVTAQK</sequence>
<proteinExistence type="predicted"/>
<gene>
    <name evidence="2" type="ORF">FB45DRAFT_900573</name>
</gene>
<keyword evidence="3" id="KW-1185">Reference proteome</keyword>
<protein>
    <submittedName>
        <fullName evidence="2">S-adenosyl-L-methionine-dependent methyltransferase</fullName>
    </submittedName>
</protein>
<evidence type="ECO:0000313" key="2">
    <source>
        <dbReference type="EMBL" id="KAJ7641588.1"/>
    </source>
</evidence>
<keyword evidence="2" id="KW-0489">Methyltransferase</keyword>
<feature type="domain" description="Methyltransferase" evidence="1">
    <location>
        <begin position="43"/>
        <end position="139"/>
    </location>
</feature>
<dbReference type="Proteomes" id="UP001221142">
    <property type="component" value="Unassembled WGS sequence"/>
</dbReference>
<dbReference type="EMBL" id="JARKIF010000004">
    <property type="protein sequence ID" value="KAJ7641588.1"/>
    <property type="molecule type" value="Genomic_DNA"/>
</dbReference>
<organism evidence="2 3">
    <name type="scientific">Roridomyces roridus</name>
    <dbReference type="NCBI Taxonomy" id="1738132"/>
    <lineage>
        <taxon>Eukaryota</taxon>
        <taxon>Fungi</taxon>
        <taxon>Dikarya</taxon>
        <taxon>Basidiomycota</taxon>
        <taxon>Agaricomycotina</taxon>
        <taxon>Agaricomycetes</taxon>
        <taxon>Agaricomycetidae</taxon>
        <taxon>Agaricales</taxon>
        <taxon>Marasmiineae</taxon>
        <taxon>Mycenaceae</taxon>
        <taxon>Roridomyces</taxon>
    </lineage>
</organism>
<dbReference type="Pfam" id="PF13649">
    <property type="entry name" value="Methyltransf_25"/>
    <property type="match status" value="1"/>
</dbReference>
<dbReference type="PANTHER" id="PTHR43591">
    <property type="entry name" value="METHYLTRANSFERASE"/>
    <property type="match status" value="1"/>
</dbReference>
<name>A0AAD7C803_9AGAR</name>
<evidence type="ECO:0000259" key="1">
    <source>
        <dbReference type="Pfam" id="PF13649"/>
    </source>
</evidence>
<dbReference type="AlphaFoldDB" id="A0AAD7C803"/>
<dbReference type="GO" id="GO:0032259">
    <property type="term" value="P:methylation"/>
    <property type="evidence" value="ECO:0007669"/>
    <property type="project" value="UniProtKB-KW"/>
</dbReference>
<dbReference type="Gene3D" id="3.40.50.150">
    <property type="entry name" value="Vaccinia Virus protein VP39"/>
    <property type="match status" value="1"/>
</dbReference>
<reference evidence="2" key="1">
    <citation type="submission" date="2023-03" db="EMBL/GenBank/DDBJ databases">
        <title>Massive genome expansion in bonnet fungi (Mycena s.s.) driven by repeated elements and novel gene families across ecological guilds.</title>
        <authorList>
            <consortium name="Lawrence Berkeley National Laboratory"/>
            <person name="Harder C.B."/>
            <person name="Miyauchi S."/>
            <person name="Viragh M."/>
            <person name="Kuo A."/>
            <person name="Thoen E."/>
            <person name="Andreopoulos B."/>
            <person name="Lu D."/>
            <person name="Skrede I."/>
            <person name="Drula E."/>
            <person name="Henrissat B."/>
            <person name="Morin E."/>
            <person name="Kohler A."/>
            <person name="Barry K."/>
            <person name="LaButti K."/>
            <person name="Morin E."/>
            <person name="Salamov A."/>
            <person name="Lipzen A."/>
            <person name="Mereny Z."/>
            <person name="Hegedus B."/>
            <person name="Baldrian P."/>
            <person name="Stursova M."/>
            <person name="Weitz H."/>
            <person name="Taylor A."/>
            <person name="Grigoriev I.V."/>
            <person name="Nagy L.G."/>
            <person name="Martin F."/>
            <person name="Kauserud H."/>
        </authorList>
    </citation>
    <scope>NUCLEOTIDE SEQUENCE</scope>
    <source>
        <strain evidence="2">9284</strain>
    </source>
</reference>
<dbReference type="InterPro" id="IPR041698">
    <property type="entry name" value="Methyltransf_25"/>
</dbReference>
<comment type="caution">
    <text evidence="2">The sequence shown here is derived from an EMBL/GenBank/DDBJ whole genome shotgun (WGS) entry which is preliminary data.</text>
</comment>
<dbReference type="SUPFAM" id="SSF53335">
    <property type="entry name" value="S-adenosyl-L-methionine-dependent methyltransferases"/>
    <property type="match status" value="1"/>
</dbReference>